<dbReference type="EMBL" id="AKWY02000016">
    <property type="protein sequence ID" value="EQA72540.1"/>
    <property type="molecule type" value="Genomic_DNA"/>
</dbReference>
<proteinExistence type="predicted"/>
<dbReference type="AlphaFoldDB" id="T0GSP8"/>
<dbReference type="EMBL" id="AKWY02000031">
    <property type="protein sequence ID" value="EQA70416.1"/>
    <property type="molecule type" value="Genomic_DNA"/>
</dbReference>
<evidence type="ECO:0000313" key="5">
    <source>
        <dbReference type="Proteomes" id="UP000015442"/>
    </source>
</evidence>
<gene>
    <name evidence="2" type="ORF">LEP1GSC059_0706</name>
    <name evidence="1" type="ORF">LEP1GSC059_2356</name>
    <name evidence="4" type="ORF">LEP1GSC059_3201</name>
    <name evidence="3" type="ORF">LEP1GSC059_3671</name>
</gene>
<organism evidence="2 5">
    <name type="scientific">Leptospira noguchii serovar Panama str. CZ214</name>
    <dbReference type="NCBI Taxonomy" id="1001595"/>
    <lineage>
        <taxon>Bacteria</taxon>
        <taxon>Pseudomonadati</taxon>
        <taxon>Spirochaetota</taxon>
        <taxon>Spirochaetia</taxon>
        <taxon>Leptospirales</taxon>
        <taxon>Leptospiraceae</taxon>
        <taxon>Leptospira</taxon>
    </lineage>
</organism>
<evidence type="ECO:0000313" key="3">
    <source>
        <dbReference type="EMBL" id="EQA72396.1"/>
    </source>
</evidence>
<dbReference type="EMBL" id="AKWY02000018">
    <property type="protein sequence ID" value="EQA72396.1"/>
    <property type="molecule type" value="Genomic_DNA"/>
</dbReference>
<sequence>MFLYHLVNSVPNFAGLFLRDWNSRNAKQRSITSYNPSARREVHTFILFVNERIRFVPRPRIDHLNVLFDLGFEFFSRSEIPILIFELVEQDSEIGNIQPNNRLKEIAIRTCLFRIGLNTVEDYRVYLFGKTGNLISPKFGIL</sequence>
<protein>
    <submittedName>
        <fullName evidence="2">Uncharacterized protein</fullName>
    </submittedName>
</protein>
<name>T0GSP8_9LEPT</name>
<evidence type="ECO:0000313" key="1">
    <source>
        <dbReference type="EMBL" id="EQA70097.1"/>
    </source>
</evidence>
<reference evidence="2 5" key="1">
    <citation type="submission" date="2013-05" db="EMBL/GenBank/DDBJ databases">
        <authorList>
            <person name="Harkins D.M."/>
            <person name="Durkin A.S."/>
            <person name="Brinkac L.M."/>
            <person name="Haft D.H."/>
            <person name="Selengut J.D."/>
            <person name="Sanka R."/>
            <person name="DePew J."/>
            <person name="Purushe J."/>
            <person name="Hartskeerl R.A."/>
            <person name="Ahmed A."/>
            <person name="van der Linden H."/>
            <person name="Goris M.G.A."/>
            <person name="Vinetz J.M."/>
            <person name="Sutton G.G."/>
            <person name="Nierman W.C."/>
            <person name="Fouts D.E."/>
        </authorList>
    </citation>
    <scope>NUCLEOTIDE SEQUENCE [LARGE SCALE GENOMIC DNA]</scope>
    <source>
        <strain evidence="2 5">CZ214</strain>
    </source>
</reference>
<evidence type="ECO:0000313" key="2">
    <source>
        <dbReference type="EMBL" id="EQA70416.1"/>
    </source>
</evidence>
<comment type="caution">
    <text evidence="2">The sequence shown here is derived from an EMBL/GenBank/DDBJ whole genome shotgun (WGS) entry which is preliminary data.</text>
</comment>
<evidence type="ECO:0000313" key="4">
    <source>
        <dbReference type="EMBL" id="EQA72540.1"/>
    </source>
</evidence>
<accession>T0GSP8</accession>
<dbReference type="EMBL" id="AKWY02000034">
    <property type="protein sequence ID" value="EQA70097.1"/>
    <property type="molecule type" value="Genomic_DNA"/>
</dbReference>
<dbReference type="Proteomes" id="UP000015442">
    <property type="component" value="Unassembled WGS sequence"/>
</dbReference>